<protein>
    <submittedName>
        <fullName evidence="1">Uncharacterized protein</fullName>
    </submittedName>
</protein>
<gene>
    <name evidence="1" type="ORF">HQM25_13500</name>
</gene>
<sequence length="118" mass="12066">MGNEIHFIGGDGGGRSYSLSGVPIFQHPSGIVPAESMLAASDDTDPFPTLGGGYGSSIVRLRGLISHALDAQTAGIRRLSVNVAPGDAESALSATAELLGERDGADYIVILREVDADG</sequence>
<evidence type="ECO:0000313" key="1">
    <source>
        <dbReference type="EMBL" id="QKJ20272.1"/>
    </source>
</evidence>
<name>A0A7D4Q2D6_9MICO</name>
<dbReference type="Proteomes" id="UP000502498">
    <property type="component" value="Chromosome"/>
</dbReference>
<dbReference type="RefSeq" id="WP_172990707.1">
    <property type="nucleotide sequence ID" value="NZ_CP054038.1"/>
</dbReference>
<proteinExistence type="predicted"/>
<evidence type="ECO:0000313" key="2">
    <source>
        <dbReference type="Proteomes" id="UP000502498"/>
    </source>
</evidence>
<dbReference type="EMBL" id="CP054038">
    <property type="protein sequence ID" value="QKJ20272.1"/>
    <property type="molecule type" value="Genomic_DNA"/>
</dbReference>
<organism evidence="1 2">
    <name type="scientific">Microbacterium hominis</name>
    <dbReference type="NCBI Taxonomy" id="162426"/>
    <lineage>
        <taxon>Bacteria</taxon>
        <taxon>Bacillati</taxon>
        <taxon>Actinomycetota</taxon>
        <taxon>Actinomycetes</taxon>
        <taxon>Micrococcales</taxon>
        <taxon>Microbacteriaceae</taxon>
        <taxon>Microbacterium</taxon>
    </lineage>
</organism>
<dbReference type="AlphaFoldDB" id="A0A7D4Q2D6"/>
<accession>A0A7D4Q2D6</accession>
<reference evidence="1 2" key="1">
    <citation type="submission" date="2020-05" db="EMBL/GenBank/DDBJ databases">
        <title>Strain PA2F3 complete genome.</title>
        <authorList>
            <person name="Kim Y.-S."/>
            <person name="Kim S.-J."/>
            <person name="Jung H.-k."/>
            <person name="Kim S.-E."/>
            <person name="Kim K.-H."/>
        </authorList>
    </citation>
    <scope>NUCLEOTIDE SEQUENCE [LARGE SCALE GENOMIC DNA]</scope>
    <source>
        <strain evidence="1 2">PA2F3</strain>
    </source>
</reference>